<proteinExistence type="predicted"/>
<accession>A0A6J6T391</accession>
<dbReference type="AlphaFoldDB" id="A0A6J6T391"/>
<sequence>MVQSVESLQLIFSDPSVNAEQTMLRILSNFDRYLQVSPPELTDNVVGIRESMILLRNQLRDAAWNGANPSLRPILDGFRYEKSPVENFQQQIREIEFYNAATCPQ</sequence>
<evidence type="ECO:0000313" key="1">
    <source>
        <dbReference type="EMBL" id="CAB4741602.1"/>
    </source>
</evidence>
<name>A0A6J6T391_9ZZZZ</name>
<reference evidence="1" key="1">
    <citation type="submission" date="2020-05" db="EMBL/GenBank/DDBJ databases">
        <authorList>
            <person name="Chiriac C."/>
            <person name="Salcher M."/>
            <person name="Ghai R."/>
            <person name="Kavagutti S V."/>
        </authorList>
    </citation>
    <scope>NUCLEOTIDE SEQUENCE</scope>
</reference>
<protein>
    <submittedName>
        <fullName evidence="1">Unannotated protein</fullName>
    </submittedName>
</protein>
<dbReference type="EMBL" id="CAEZYU010000043">
    <property type="protein sequence ID" value="CAB4741602.1"/>
    <property type="molecule type" value="Genomic_DNA"/>
</dbReference>
<gene>
    <name evidence="1" type="ORF">UFOPK2766_01075</name>
</gene>
<organism evidence="1">
    <name type="scientific">freshwater metagenome</name>
    <dbReference type="NCBI Taxonomy" id="449393"/>
    <lineage>
        <taxon>unclassified sequences</taxon>
        <taxon>metagenomes</taxon>
        <taxon>ecological metagenomes</taxon>
    </lineage>
</organism>